<proteinExistence type="inferred from homology"/>
<dbReference type="PANTHER" id="PTHR46268">
    <property type="entry name" value="STRESS RESPONSE PROTEIN NHAX"/>
    <property type="match status" value="1"/>
</dbReference>
<evidence type="ECO:0000259" key="2">
    <source>
        <dbReference type="Pfam" id="PF00582"/>
    </source>
</evidence>
<evidence type="ECO:0000313" key="3">
    <source>
        <dbReference type="EMBL" id="NJX14957.1"/>
    </source>
</evidence>
<dbReference type="PRINTS" id="PR01438">
    <property type="entry name" value="UNVRSLSTRESS"/>
</dbReference>
<dbReference type="Gene3D" id="3.40.50.12370">
    <property type="match status" value="1"/>
</dbReference>
<sequence>MKNILIPTDFSENSWNAIEYAIQFFKKSACNFYLLHVSADGALKANDSFYVQYENTTVSTLNKPSKVLLKEMATLISERFHENANHRFFTLSDNNNLIGSIREHVVKNNIDLIVMGTKGASGVKGLAIGGNTGNVITKVKCTTLVVPENAKYVSPKNVVLPTDFSIVYNPETLQPLFEVLKQHQGKVNVLNVSKDTPILNEDQKQNKEFLRDYFMGQKHNFYFLAHKHIDCAVQQFVDFKDISLISVLAKNLNYLQRILFQPSIDKVNYYKNVPFLVLH</sequence>
<name>A0ABX1D9A8_9FLAO</name>
<dbReference type="InterPro" id="IPR006016">
    <property type="entry name" value="UspA"/>
</dbReference>
<evidence type="ECO:0000256" key="1">
    <source>
        <dbReference type="ARBA" id="ARBA00008791"/>
    </source>
</evidence>
<dbReference type="Proteomes" id="UP000760545">
    <property type="component" value="Unassembled WGS sequence"/>
</dbReference>
<evidence type="ECO:0000313" key="4">
    <source>
        <dbReference type="Proteomes" id="UP000760545"/>
    </source>
</evidence>
<organism evidence="3 4">
    <name type="scientific">Tamlana crocina</name>
    <dbReference type="NCBI Taxonomy" id="393006"/>
    <lineage>
        <taxon>Bacteria</taxon>
        <taxon>Pseudomonadati</taxon>
        <taxon>Bacteroidota</taxon>
        <taxon>Flavobacteriia</taxon>
        <taxon>Flavobacteriales</taxon>
        <taxon>Flavobacteriaceae</taxon>
        <taxon>Tamlana</taxon>
    </lineage>
</organism>
<comment type="caution">
    <text evidence="3">The sequence shown here is derived from an EMBL/GenBank/DDBJ whole genome shotgun (WGS) entry which is preliminary data.</text>
</comment>
<dbReference type="CDD" id="cd00293">
    <property type="entry name" value="USP-like"/>
    <property type="match status" value="1"/>
</dbReference>
<dbReference type="EMBL" id="JAAVJS010000006">
    <property type="protein sequence ID" value="NJX14957.1"/>
    <property type="molecule type" value="Genomic_DNA"/>
</dbReference>
<feature type="domain" description="UspA" evidence="2">
    <location>
        <begin position="1"/>
        <end position="147"/>
    </location>
</feature>
<accession>A0ABX1D9A8</accession>
<protein>
    <submittedName>
        <fullName evidence="3">Universal stress protein</fullName>
    </submittedName>
</protein>
<dbReference type="PANTHER" id="PTHR46268:SF6">
    <property type="entry name" value="UNIVERSAL STRESS PROTEIN UP12"/>
    <property type="match status" value="1"/>
</dbReference>
<dbReference type="Pfam" id="PF00582">
    <property type="entry name" value="Usp"/>
    <property type="match status" value="1"/>
</dbReference>
<gene>
    <name evidence="3" type="ORF">HC176_05595</name>
</gene>
<comment type="similarity">
    <text evidence="1">Belongs to the universal stress protein A family.</text>
</comment>
<dbReference type="SUPFAM" id="SSF52402">
    <property type="entry name" value="Adenine nucleotide alpha hydrolases-like"/>
    <property type="match status" value="2"/>
</dbReference>
<keyword evidence="4" id="KW-1185">Reference proteome</keyword>
<dbReference type="InterPro" id="IPR006015">
    <property type="entry name" value="Universal_stress_UspA"/>
</dbReference>
<dbReference type="RefSeq" id="WP_167917205.1">
    <property type="nucleotide sequence ID" value="NZ_JAAVJS010000006.1"/>
</dbReference>
<reference evidence="3 4" key="1">
    <citation type="submission" date="2020-03" db="EMBL/GenBank/DDBJ databases">
        <title>Tamlana sp. nov, isolated from XXX.</title>
        <authorList>
            <person name="Cao W.R."/>
        </authorList>
    </citation>
    <scope>NUCLEOTIDE SEQUENCE [LARGE SCALE GENOMIC DNA]</scope>
    <source>
        <strain evidence="3 4">HST1-43</strain>
    </source>
</reference>